<keyword evidence="7 10" id="KW-0456">Lyase</keyword>
<evidence type="ECO:0000256" key="9">
    <source>
        <dbReference type="PIRSR" id="PIRSR001500-2"/>
    </source>
</evidence>
<comment type="pathway">
    <text evidence="1 10">Amino-acid biosynthesis; L-phenylalanine biosynthesis; phenylpyruvate from prephenate: step 1/1.</text>
</comment>
<accession>A0A414CI86</accession>
<evidence type="ECO:0000256" key="5">
    <source>
        <dbReference type="ARBA" id="ARBA00023141"/>
    </source>
</evidence>
<keyword evidence="5 10" id="KW-0057">Aromatic amino acid biosynthesis</keyword>
<dbReference type="CDD" id="cd04905">
    <property type="entry name" value="ACT_CM-PDT"/>
    <property type="match status" value="1"/>
</dbReference>
<feature type="domain" description="Prephenate dehydratase" evidence="11">
    <location>
        <begin position="2"/>
        <end position="178"/>
    </location>
</feature>
<dbReference type="Gene3D" id="3.40.190.10">
    <property type="entry name" value="Periplasmic binding protein-like II"/>
    <property type="match status" value="2"/>
</dbReference>
<dbReference type="InterPro" id="IPR001086">
    <property type="entry name" value="Preph_deHydtase"/>
</dbReference>
<feature type="domain" description="ACT" evidence="12">
    <location>
        <begin position="196"/>
        <end position="272"/>
    </location>
</feature>
<name>A0A414CI86_STRPA</name>
<dbReference type="PIRSF" id="PIRSF001500">
    <property type="entry name" value="Chor_mut_pdt_Ppr"/>
    <property type="match status" value="1"/>
</dbReference>
<sequence length="284" mass="31597">MLVGYLGPKGSFTHDVATHSFPTSERIAYRTITDVIKAYENQEIDFAVVPVENSIEGSVHETLDYLFHQGTIQAVAEVVYPIKQQLLVAKKDRPIRTVYSHPQALAQGKAFLRAHYPDVAMEMTALTAYAARYVAEHPDLEIAAIAPLAAASEYGLEVQAKDIQEIEDNYTRFWILGAKEPAISETLSPALQKVSLALTLPSNLAGALYKGLSTFAWRGINLTKIESRPLKTALGEYFFIIDLLNEAPDLLQFAYQELDSLGIQTKVLGQYQVYTLKDNGMEKR</sequence>
<evidence type="ECO:0000256" key="3">
    <source>
        <dbReference type="ARBA" id="ARBA00021872"/>
    </source>
</evidence>
<evidence type="ECO:0000313" key="13">
    <source>
        <dbReference type="EMBL" id="RHC94707.1"/>
    </source>
</evidence>
<dbReference type="InterPro" id="IPR002912">
    <property type="entry name" value="ACT_dom"/>
</dbReference>
<dbReference type="Gene3D" id="3.30.70.260">
    <property type="match status" value="1"/>
</dbReference>
<dbReference type="InterPro" id="IPR008242">
    <property type="entry name" value="Chor_mutase/pphenate_deHydtase"/>
</dbReference>
<dbReference type="SUPFAM" id="SSF53850">
    <property type="entry name" value="Periplasmic binding protein-like II"/>
    <property type="match status" value="1"/>
</dbReference>
<evidence type="ECO:0000256" key="6">
    <source>
        <dbReference type="ARBA" id="ARBA00023222"/>
    </source>
</evidence>
<dbReference type="GO" id="GO:0004664">
    <property type="term" value="F:prephenate dehydratase activity"/>
    <property type="evidence" value="ECO:0007669"/>
    <property type="project" value="UniProtKB-UniRule"/>
</dbReference>
<evidence type="ECO:0000256" key="4">
    <source>
        <dbReference type="ARBA" id="ARBA00022605"/>
    </source>
</evidence>
<dbReference type="InterPro" id="IPR018528">
    <property type="entry name" value="Preph_deHydtase_CS"/>
</dbReference>
<evidence type="ECO:0000259" key="11">
    <source>
        <dbReference type="PROSITE" id="PS51171"/>
    </source>
</evidence>
<dbReference type="RefSeq" id="WP_118095629.1">
    <property type="nucleotide sequence ID" value="NZ_QSIO01000002.1"/>
</dbReference>
<evidence type="ECO:0000256" key="7">
    <source>
        <dbReference type="ARBA" id="ARBA00023239"/>
    </source>
</evidence>
<protein>
    <recommendedName>
        <fullName evidence="3 10">Prephenate dehydratase</fullName>
        <shortName evidence="10">PDT</shortName>
        <ecNumber evidence="2 10">4.2.1.51</ecNumber>
    </recommendedName>
</protein>
<dbReference type="InterPro" id="IPR045865">
    <property type="entry name" value="ACT-like_dom_sf"/>
</dbReference>
<dbReference type="PROSITE" id="PS00858">
    <property type="entry name" value="PREPHENATE_DEHYDR_2"/>
    <property type="match status" value="1"/>
</dbReference>
<dbReference type="GO" id="GO:0005737">
    <property type="term" value="C:cytoplasm"/>
    <property type="evidence" value="ECO:0007669"/>
    <property type="project" value="TreeGrafter"/>
</dbReference>
<dbReference type="FunFam" id="3.40.190.10:FF:000064">
    <property type="entry name" value="Prephenate dehydratase"/>
    <property type="match status" value="1"/>
</dbReference>
<evidence type="ECO:0000256" key="1">
    <source>
        <dbReference type="ARBA" id="ARBA00004741"/>
    </source>
</evidence>
<dbReference type="EMBL" id="QSIO01000002">
    <property type="protein sequence ID" value="RHC94707.1"/>
    <property type="molecule type" value="Genomic_DNA"/>
</dbReference>
<dbReference type="UniPathway" id="UPA00121">
    <property type="reaction ID" value="UER00345"/>
</dbReference>
<evidence type="ECO:0000256" key="8">
    <source>
        <dbReference type="ARBA" id="ARBA00047848"/>
    </source>
</evidence>
<dbReference type="PROSITE" id="PS51171">
    <property type="entry name" value="PREPHENATE_DEHYDR_3"/>
    <property type="match status" value="1"/>
</dbReference>
<dbReference type="GO" id="GO:0009094">
    <property type="term" value="P:L-phenylalanine biosynthetic process"/>
    <property type="evidence" value="ECO:0007669"/>
    <property type="project" value="UniProtKB-UniPathway"/>
</dbReference>
<organism evidence="13 14">
    <name type="scientific">Streptococcus parasanguinis</name>
    <dbReference type="NCBI Taxonomy" id="1318"/>
    <lineage>
        <taxon>Bacteria</taxon>
        <taxon>Bacillati</taxon>
        <taxon>Bacillota</taxon>
        <taxon>Bacilli</taxon>
        <taxon>Lactobacillales</taxon>
        <taxon>Streptococcaceae</taxon>
        <taxon>Streptococcus</taxon>
    </lineage>
</organism>
<evidence type="ECO:0000259" key="12">
    <source>
        <dbReference type="PROSITE" id="PS51671"/>
    </source>
</evidence>
<reference evidence="13 14" key="1">
    <citation type="submission" date="2018-08" db="EMBL/GenBank/DDBJ databases">
        <title>A genome reference for cultivated species of the human gut microbiota.</title>
        <authorList>
            <person name="Zou Y."/>
            <person name="Xue W."/>
            <person name="Luo G."/>
        </authorList>
    </citation>
    <scope>NUCLEOTIDE SEQUENCE [LARGE SCALE GENOMIC DNA]</scope>
    <source>
        <strain evidence="13 14">AM33-3BH</strain>
    </source>
</reference>
<proteinExistence type="predicted"/>
<gene>
    <name evidence="10" type="primary">pheA</name>
    <name evidence="13" type="ORF">DW820_05010</name>
</gene>
<dbReference type="PANTHER" id="PTHR21022">
    <property type="entry name" value="PREPHENATE DEHYDRATASE P PROTEIN"/>
    <property type="match status" value="1"/>
</dbReference>
<dbReference type="SUPFAM" id="SSF55021">
    <property type="entry name" value="ACT-like"/>
    <property type="match status" value="1"/>
</dbReference>
<evidence type="ECO:0000313" key="14">
    <source>
        <dbReference type="Proteomes" id="UP000285773"/>
    </source>
</evidence>
<dbReference type="EC" id="4.2.1.51" evidence="2 10"/>
<comment type="catalytic activity">
    <reaction evidence="8 10">
        <text>prephenate + H(+) = 3-phenylpyruvate + CO2 + H2O</text>
        <dbReference type="Rhea" id="RHEA:21648"/>
        <dbReference type="ChEBI" id="CHEBI:15377"/>
        <dbReference type="ChEBI" id="CHEBI:15378"/>
        <dbReference type="ChEBI" id="CHEBI:16526"/>
        <dbReference type="ChEBI" id="CHEBI:18005"/>
        <dbReference type="ChEBI" id="CHEBI:29934"/>
        <dbReference type="EC" id="4.2.1.51"/>
    </reaction>
</comment>
<dbReference type="Proteomes" id="UP000285773">
    <property type="component" value="Unassembled WGS sequence"/>
</dbReference>
<feature type="site" description="Essential for prephenate dehydratase activity" evidence="9">
    <location>
        <position position="171"/>
    </location>
</feature>
<evidence type="ECO:0000256" key="2">
    <source>
        <dbReference type="ARBA" id="ARBA00013147"/>
    </source>
</evidence>
<evidence type="ECO:0000256" key="10">
    <source>
        <dbReference type="RuleBase" id="RU361254"/>
    </source>
</evidence>
<dbReference type="PANTHER" id="PTHR21022:SF19">
    <property type="entry name" value="PREPHENATE DEHYDRATASE-RELATED"/>
    <property type="match status" value="1"/>
</dbReference>
<comment type="caution">
    <text evidence="13">The sequence shown here is derived from an EMBL/GenBank/DDBJ whole genome shotgun (WGS) entry which is preliminary data.</text>
</comment>
<dbReference type="Pfam" id="PF00800">
    <property type="entry name" value="PDT"/>
    <property type="match status" value="1"/>
</dbReference>
<dbReference type="AlphaFoldDB" id="A0A414CI86"/>
<keyword evidence="4 10" id="KW-0028">Amino-acid biosynthesis</keyword>
<keyword evidence="6 10" id="KW-0584">Phenylalanine biosynthesis</keyword>
<dbReference type="PROSITE" id="PS51671">
    <property type="entry name" value="ACT"/>
    <property type="match status" value="1"/>
</dbReference>
<dbReference type="NCBIfam" id="NF008865">
    <property type="entry name" value="PRK11898.1"/>
    <property type="match status" value="1"/>
</dbReference>